<dbReference type="EMBL" id="UPTC01000002">
    <property type="protein sequence ID" value="VBB25212.1"/>
    <property type="molecule type" value="Genomic_DNA"/>
</dbReference>
<organism evidence="2 3">
    <name type="scientific">Acanthocheilonema viteae</name>
    <name type="common">Filarial nematode worm</name>
    <name type="synonym">Dipetalonema viteae</name>
    <dbReference type="NCBI Taxonomy" id="6277"/>
    <lineage>
        <taxon>Eukaryota</taxon>
        <taxon>Metazoa</taxon>
        <taxon>Ecdysozoa</taxon>
        <taxon>Nematoda</taxon>
        <taxon>Chromadorea</taxon>
        <taxon>Rhabditida</taxon>
        <taxon>Spirurina</taxon>
        <taxon>Spiruromorpha</taxon>
        <taxon>Filarioidea</taxon>
        <taxon>Onchocercidae</taxon>
        <taxon>Acanthocheilonema</taxon>
    </lineage>
</organism>
<evidence type="ECO:0000313" key="2">
    <source>
        <dbReference type="EMBL" id="VBB25212.1"/>
    </source>
</evidence>
<dbReference type="AlphaFoldDB" id="A0A498S1B6"/>
<accession>A0A498S1B6</accession>
<dbReference type="OrthoDB" id="10622042at2759"/>
<reference evidence="2 3" key="1">
    <citation type="submission" date="2018-08" db="EMBL/GenBank/DDBJ databases">
        <authorList>
            <person name="Laetsch R D."/>
            <person name="Stevens L."/>
            <person name="Kumar S."/>
            <person name="Blaxter L. M."/>
        </authorList>
    </citation>
    <scope>NUCLEOTIDE SEQUENCE [LARGE SCALE GENOMIC DNA]</scope>
</reference>
<protein>
    <submittedName>
        <fullName evidence="2">Uncharacterized protein</fullName>
    </submittedName>
</protein>
<gene>
    <name evidence="2" type="ORF">NAV_LOCUS42</name>
</gene>
<keyword evidence="3" id="KW-1185">Reference proteome</keyword>
<dbReference type="Proteomes" id="UP000276991">
    <property type="component" value="Unassembled WGS sequence"/>
</dbReference>
<proteinExistence type="predicted"/>
<evidence type="ECO:0000313" key="3">
    <source>
        <dbReference type="Proteomes" id="UP000276991"/>
    </source>
</evidence>
<sequence>MGRSIKGLRRVQSEQSEGEVLDWTVRSDRTGGGIDKGGTEGLAACLPRKQQEAAAAKVLVAVRTGNSEQYATTVSAAKKRCMQQQHSAAASNSGFSAVVPAVEPTTVTVVDRLKHQLLQAYDNALKGMGQINMWGSTRKQRDSLSYHLRLPTEGNIFSNINKHNKKQREKRMKDDAQLLAGRHRTGHGCDHQIGEVQFDEGITRGEDISNFHPKLKSEENELGYILESGQMERGPPCTPRSVRRLPAPLRQ</sequence>
<name>A0A498S1B6_ACAVI</name>
<dbReference type="STRING" id="6277.A0A498S1B6"/>
<evidence type="ECO:0000256" key="1">
    <source>
        <dbReference type="SAM" id="MobiDB-lite"/>
    </source>
</evidence>
<feature type="region of interest" description="Disordered" evidence="1">
    <location>
        <begin position="228"/>
        <end position="251"/>
    </location>
</feature>